<evidence type="ECO:0000313" key="1">
    <source>
        <dbReference type="EMBL" id="AOE49745.1"/>
    </source>
</evidence>
<accession>A0A1B3BAC2</accession>
<protein>
    <recommendedName>
        <fullName evidence="3">Outer membrane protein beta-barrel domain-containing protein</fullName>
    </recommendedName>
</protein>
<evidence type="ECO:0000313" key="2">
    <source>
        <dbReference type="Proteomes" id="UP000094147"/>
    </source>
</evidence>
<dbReference type="AlphaFoldDB" id="A0A1B3BAC2"/>
<dbReference type="KEGG" id="ksd:KS2013_1025"/>
<sequence>MENMDINMKKTLLLITLGLAANSHAEVKTNGILGGGLAFGGDTMIEDIRFDDGSSDDVDAGEGFWVDIGVRLDFETWALKGTTGYKTGGTFAANGDATFNRFPLTFVAAYNVNGHYFGGGFTHEMNPELDIDLPYISGTADFDDTTGLVLEYENNYDRWGWGVRYTDISYQHSDSTLKFDGNNIAAFAHFYF</sequence>
<gene>
    <name evidence="1" type="ORF">KS2013_1025</name>
</gene>
<evidence type="ECO:0008006" key="3">
    <source>
        <dbReference type="Google" id="ProtNLM"/>
    </source>
</evidence>
<keyword evidence="2" id="KW-1185">Reference proteome</keyword>
<reference evidence="2" key="1">
    <citation type="submission" date="2015-08" db="EMBL/GenBank/DDBJ databases">
        <authorList>
            <person name="Kim K.M."/>
        </authorList>
    </citation>
    <scope>NUCLEOTIDE SEQUENCE [LARGE SCALE GENOMIC DNA]</scope>
    <source>
        <strain evidence="2">KCTC 23892</strain>
    </source>
</reference>
<proteinExistence type="predicted"/>
<dbReference type="Proteomes" id="UP000094147">
    <property type="component" value="Chromosome"/>
</dbReference>
<dbReference type="STRING" id="1144748.KS2013_1025"/>
<name>A0A1B3BAC2_9GAMM</name>
<organism evidence="1 2">
    <name type="scientific">Kangiella sediminilitoris</name>
    <dbReference type="NCBI Taxonomy" id="1144748"/>
    <lineage>
        <taxon>Bacteria</taxon>
        <taxon>Pseudomonadati</taxon>
        <taxon>Pseudomonadota</taxon>
        <taxon>Gammaproteobacteria</taxon>
        <taxon>Kangiellales</taxon>
        <taxon>Kangiellaceae</taxon>
        <taxon>Kangiella</taxon>
    </lineage>
</organism>
<dbReference type="EMBL" id="CP012418">
    <property type="protein sequence ID" value="AOE49745.1"/>
    <property type="molecule type" value="Genomic_DNA"/>
</dbReference>